<gene>
    <name evidence="4" type="ORF">RHS03_08674</name>
</gene>
<sequence>MATRSQSTACPPSPLDQGELGPTLLAAANESASLEPKVFGEISLSQAISLLLGLQNQVLWLERELKEQKEATKEAQDWMGAVNQALTCIKARGGAPHTPKDQNPLAVEATPRPLPKANPFPAPSAPLVSWANPSKAPPAFAQPTPVQVPPQVHTPPPPLPIRLHSPQFPQPAAPIATYQPLVKVDHLDTYTGKIGNKACQWLTQMLAWVRLNQQMFPTDQEVLSFLLINMKNVAGAWAHPHLDQLGSHRALIQTVDKFRTEFLAAFGNPDATQAAERQITHLTQTGTCAEYITKFRTIAMDLDWNNAALCGQFTRGLHCKVSRLIATRERRPTTLLELQNAALVIDNALCKERASHPPKGNKSGTTSTNPNRGVSTSQQATRPGRLSSNPNFVSEEEQNRCRAEGLCIKCGKAGHKFAECCTSWKATPKEEGVKKEAAKIGKESGPELGKD</sequence>
<reference evidence="4" key="1">
    <citation type="submission" date="2020-09" db="EMBL/GenBank/DDBJ databases">
        <title>Comparative genome analyses of four rice-infecting Rhizoctonia solani isolates reveal extensive enrichment of homogalacturonan modification genes.</title>
        <authorList>
            <person name="Lee D.-Y."/>
            <person name="Jeon J."/>
            <person name="Kim K.-T."/>
            <person name="Cheong K."/>
            <person name="Song H."/>
            <person name="Choi G."/>
            <person name="Ko J."/>
            <person name="Opiyo S.O."/>
            <person name="Zuo S."/>
            <person name="Madhav S."/>
            <person name="Lee Y.-H."/>
            <person name="Wang G.-L."/>
        </authorList>
    </citation>
    <scope>NUCLEOTIDE SEQUENCE</scope>
    <source>
        <strain evidence="4">AG1-IA WGL</strain>
    </source>
</reference>
<dbReference type="EMBL" id="JACYCD010000538">
    <property type="protein sequence ID" value="KAF8692047.1"/>
    <property type="molecule type" value="Genomic_DNA"/>
</dbReference>
<dbReference type="AlphaFoldDB" id="A0A8H7LN77"/>
<dbReference type="PROSITE" id="PS50158">
    <property type="entry name" value="ZF_CCHC"/>
    <property type="match status" value="1"/>
</dbReference>
<dbReference type="Pfam" id="PF03732">
    <property type="entry name" value="Retrotrans_gag"/>
    <property type="match status" value="1"/>
</dbReference>
<name>A0A8H7LN77_9AGAM</name>
<evidence type="ECO:0000256" key="2">
    <source>
        <dbReference type="SAM" id="MobiDB-lite"/>
    </source>
</evidence>
<dbReference type="InterPro" id="IPR005162">
    <property type="entry name" value="Retrotrans_gag_dom"/>
</dbReference>
<feature type="non-terminal residue" evidence="4">
    <location>
        <position position="1"/>
    </location>
</feature>
<dbReference type="InterPro" id="IPR032567">
    <property type="entry name" value="RTL1-rel"/>
</dbReference>
<feature type="compositionally biased region" description="Polar residues" evidence="2">
    <location>
        <begin position="362"/>
        <end position="392"/>
    </location>
</feature>
<evidence type="ECO:0000313" key="4">
    <source>
        <dbReference type="EMBL" id="KAF8692047.1"/>
    </source>
</evidence>
<comment type="caution">
    <text evidence="4">The sequence shown here is derived from an EMBL/GenBank/DDBJ whole genome shotgun (WGS) entry which is preliminary data.</text>
</comment>
<dbReference type="PANTHER" id="PTHR15503">
    <property type="entry name" value="LDOC1 RELATED"/>
    <property type="match status" value="1"/>
</dbReference>
<feature type="domain" description="CCHC-type" evidence="3">
    <location>
        <begin position="407"/>
        <end position="420"/>
    </location>
</feature>
<protein>
    <recommendedName>
        <fullName evidence="3">CCHC-type domain-containing protein</fullName>
    </recommendedName>
</protein>
<keyword evidence="1" id="KW-0862">Zinc</keyword>
<evidence type="ECO:0000259" key="3">
    <source>
        <dbReference type="PROSITE" id="PS50158"/>
    </source>
</evidence>
<proteinExistence type="predicted"/>
<dbReference type="OrthoDB" id="5088132at2759"/>
<organism evidence="4 5">
    <name type="scientific">Rhizoctonia solani</name>
    <dbReference type="NCBI Taxonomy" id="456999"/>
    <lineage>
        <taxon>Eukaryota</taxon>
        <taxon>Fungi</taxon>
        <taxon>Dikarya</taxon>
        <taxon>Basidiomycota</taxon>
        <taxon>Agaricomycotina</taxon>
        <taxon>Agaricomycetes</taxon>
        <taxon>Cantharellales</taxon>
        <taxon>Ceratobasidiaceae</taxon>
        <taxon>Rhizoctonia</taxon>
    </lineage>
</organism>
<dbReference type="PANTHER" id="PTHR15503:SF22">
    <property type="entry name" value="TRANSPOSON TY3-I GAG POLYPROTEIN"/>
    <property type="match status" value="1"/>
</dbReference>
<feature type="region of interest" description="Disordered" evidence="2">
    <location>
        <begin position="92"/>
        <end position="121"/>
    </location>
</feature>
<feature type="region of interest" description="Disordered" evidence="2">
    <location>
        <begin position="429"/>
        <end position="451"/>
    </location>
</feature>
<accession>A0A8H7LN77</accession>
<dbReference type="InterPro" id="IPR001878">
    <property type="entry name" value="Znf_CCHC"/>
</dbReference>
<dbReference type="Proteomes" id="UP000602905">
    <property type="component" value="Unassembled WGS sequence"/>
</dbReference>
<dbReference type="GO" id="GO:0003676">
    <property type="term" value="F:nucleic acid binding"/>
    <property type="evidence" value="ECO:0007669"/>
    <property type="project" value="InterPro"/>
</dbReference>
<evidence type="ECO:0000256" key="1">
    <source>
        <dbReference type="PROSITE-ProRule" id="PRU00047"/>
    </source>
</evidence>
<keyword evidence="1" id="KW-0863">Zinc-finger</keyword>
<feature type="compositionally biased region" description="Polar residues" evidence="2">
    <location>
        <begin position="1"/>
        <end position="10"/>
    </location>
</feature>
<dbReference type="GO" id="GO:0008270">
    <property type="term" value="F:zinc ion binding"/>
    <property type="evidence" value="ECO:0007669"/>
    <property type="project" value="UniProtKB-KW"/>
</dbReference>
<feature type="region of interest" description="Disordered" evidence="2">
    <location>
        <begin position="354"/>
        <end position="394"/>
    </location>
</feature>
<evidence type="ECO:0000313" key="5">
    <source>
        <dbReference type="Proteomes" id="UP000602905"/>
    </source>
</evidence>
<feature type="region of interest" description="Disordered" evidence="2">
    <location>
        <begin position="1"/>
        <end position="22"/>
    </location>
</feature>
<feature type="compositionally biased region" description="Pro residues" evidence="2">
    <location>
        <begin position="112"/>
        <end position="121"/>
    </location>
</feature>
<keyword evidence="1" id="KW-0479">Metal-binding</keyword>